<name>A0A3Q9MXC8_SALET</name>
<proteinExistence type="predicted"/>
<evidence type="ECO:0000313" key="2">
    <source>
        <dbReference type="EMBL" id="AZT44396.1"/>
    </source>
</evidence>
<organism evidence="2">
    <name type="scientific">Salmonella enterica subsp. enterica serovar Karamoja</name>
    <dbReference type="NCBI Taxonomy" id="2500153"/>
    <lineage>
        <taxon>Bacteria</taxon>
        <taxon>Pseudomonadati</taxon>
        <taxon>Pseudomonadota</taxon>
        <taxon>Gammaproteobacteria</taxon>
        <taxon>Enterobacterales</taxon>
        <taxon>Enterobacteriaceae</taxon>
        <taxon>Salmonella</taxon>
    </lineage>
</organism>
<dbReference type="EMBL" id="CP034710">
    <property type="protein sequence ID" value="AZT39702.1"/>
    <property type="molecule type" value="Genomic_DNA"/>
</dbReference>
<dbReference type="AlphaFoldDB" id="A0A3Q9MXC8"/>
<geneLocation type="plasmid" evidence="1">
    <name>pRSE21</name>
</geneLocation>
<dbReference type="RefSeq" id="WP_168445642.1">
    <property type="nucleotide sequence ID" value="NZ_CP034699.1"/>
</dbReference>
<sequence length="202" mass="23792">MKSDGNFDDLENFTWCALVACRIAIADKKVNSEMGRHRFLMNWLRTAQKQKRFPRTVARDLDYFITWGTRHGLQSRLFDKIEYMYRSCGDITQQSDLFRLTYATELLKDRQWRVELLSDHEWERRKEAVSGCILSLRQNLADMFDDKGNQLMPVPLQLWGDNPEEALHLLAEYRLKLRPRACTAGMMALDIIQQDKITRICA</sequence>
<evidence type="ECO:0000313" key="1">
    <source>
        <dbReference type="EMBL" id="AZT39702.1"/>
    </source>
</evidence>
<reference evidence="2" key="1">
    <citation type="submission" date="2018-12" db="EMBL/GenBank/DDBJ databases">
        <title>Complete genome sequences of twenty non-typhoidal Salmonella isolates from Rwanda.</title>
        <authorList>
            <person name="Byukusenge M."/>
            <person name="Li L."/>
            <person name="Subhashinie K."/>
            <person name="Nzayirambaho M."/>
            <person name="Kuchipudi S.V."/>
            <person name="Jayarao B.M."/>
        </authorList>
    </citation>
    <scope>NUCLEOTIDE SEQUENCE</scope>
    <source>
        <strain evidence="1">RSE21</strain>
        <strain evidence="2">RSE40</strain>
        <plasmid evidence="1">pRSE21</plasmid>
        <plasmid evidence="2">pRSE40</plasmid>
    </source>
</reference>
<gene>
    <name evidence="2" type="ORF">EL007_24370</name>
    <name evidence="1" type="ORF">ELZ88_24575</name>
</gene>
<dbReference type="Pfam" id="PF11140">
    <property type="entry name" value="DUF2913"/>
    <property type="match status" value="1"/>
</dbReference>
<protein>
    <submittedName>
        <fullName evidence="2">DUF2913 family protein</fullName>
    </submittedName>
</protein>
<accession>A0A3Q9MXC8</accession>
<dbReference type="EMBL" id="CP034699">
    <property type="protein sequence ID" value="AZT44396.1"/>
    <property type="molecule type" value="Genomic_DNA"/>
</dbReference>
<keyword evidence="2" id="KW-0614">Plasmid</keyword>
<dbReference type="InterPro" id="IPR021316">
    <property type="entry name" value="DUF2913"/>
</dbReference>
<geneLocation type="plasmid" evidence="2">
    <name>pRSE40</name>
</geneLocation>